<comment type="caution">
    <text evidence="6">The sequence shown here is derived from an EMBL/GenBank/DDBJ whole genome shotgun (WGS) entry which is preliminary data.</text>
</comment>
<dbReference type="GO" id="GO:0016887">
    <property type="term" value="F:ATP hydrolysis activity"/>
    <property type="evidence" value="ECO:0007669"/>
    <property type="project" value="InterPro"/>
</dbReference>
<gene>
    <name evidence="6" type="ORF">AB664_23615</name>
</gene>
<dbReference type="PANTHER" id="PTHR43776">
    <property type="entry name" value="TRANSPORT ATP-BINDING PROTEIN"/>
    <property type="match status" value="1"/>
</dbReference>
<dbReference type="AlphaFoldDB" id="A0A656Z7F7"/>
<dbReference type="InterPro" id="IPR027417">
    <property type="entry name" value="P-loop_NTPase"/>
</dbReference>
<proteinExistence type="inferred from homology"/>
<protein>
    <recommendedName>
        <fullName evidence="5">ABC transporter domain-containing protein</fullName>
    </recommendedName>
</protein>
<dbReference type="Pfam" id="PF00005">
    <property type="entry name" value="ABC_tran"/>
    <property type="match status" value="1"/>
</dbReference>
<dbReference type="PANTHER" id="PTHR43776:SF7">
    <property type="entry name" value="D,D-DIPEPTIDE TRANSPORT ATP-BINDING PROTEIN DDPF-RELATED"/>
    <property type="match status" value="1"/>
</dbReference>
<reference evidence="6" key="1">
    <citation type="submission" date="2016-02" db="EMBL/GenBank/DDBJ databases">
        <title>Genomic sequences of Ochrobactrum anthropi.</title>
        <authorList>
            <person name="Chudasama K.S."/>
            <person name="Thaker V.S."/>
        </authorList>
    </citation>
    <scope>NUCLEOTIDE SEQUENCE [LARGE SCALE GENOMIC DNA]</scope>
    <source>
        <strain evidence="6">SUBG007</strain>
    </source>
</reference>
<name>A0A656Z7F7_BRUAN</name>
<evidence type="ECO:0000256" key="1">
    <source>
        <dbReference type="ARBA" id="ARBA00005417"/>
    </source>
</evidence>
<evidence type="ECO:0000313" key="6">
    <source>
        <dbReference type="EMBL" id="KYB46231.1"/>
    </source>
</evidence>
<evidence type="ECO:0000256" key="2">
    <source>
        <dbReference type="ARBA" id="ARBA00022448"/>
    </source>
</evidence>
<dbReference type="GO" id="GO:0005524">
    <property type="term" value="F:ATP binding"/>
    <property type="evidence" value="ECO:0007669"/>
    <property type="project" value="UniProtKB-KW"/>
</dbReference>
<evidence type="ECO:0000259" key="5">
    <source>
        <dbReference type="Pfam" id="PF00005"/>
    </source>
</evidence>
<keyword evidence="2" id="KW-0813">Transport</keyword>
<dbReference type="EMBL" id="LUAY01000483">
    <property type="protein sequence ID" value="KYB46231.1"/>
    <property type="molecule type" value="Genomic_DNA"/>
</dbReference>
<dbReference type="InterPro" id="IPR003439">
    <property type="entry name" value="ABC_transporter-like_ATP-bd"/>
</dbReference>
<keyword evidence="3" id="KW-0547">Nucleotide-binding</keyword>
<sequence>MSYLLEARNLVRTYQAGGIFRKADPVKAVDGVSLTIKPGETLGIVGESGCGKSTLGRMLLGIDDASEGQVVF</sequence>
<comment type="similarity">
    <text evidence="1">Belongs to the ABC transporter superfamily.</text>
</comment>
<keyword evidence="4" id="KW-0067">ATP-binding</keyword>
<organism evidence="6">
    <name type="scientific">Brucella anthropi</name>
    <name type="common">Ochrobactrum anthropi</name>
    <dbReference type="NCBI Taxonomy" id="529"/>
    <lineage>
        <taxon>Bacteria</taxon>
        <taxon>Pseudomonadati</taxon>
        <taxon>Pseudomonadota</taxon>
        <taxon>Alphaproteobacteria</taxon>
        <taxon>Hyphomicrobiales</taxon>
        <taxon>Brucellaceae</taxon>
        <taxon>Brucella/Ochrobactrum group</taxon>
        <taxon>Brucella</taxon>
    </lineage>
</organism>
<dbReference type="SUPFAM" id="SSF52540">
    <property type="entry name" value="P-loop containing nucleoside triphosphate hydrolases"/>
    <property type="match status" value="1"/>
</dbReference>
<dbReference type="Gene3D" id="3.40.50.300">
    <property type="entry name" value="P-loop containing nucleotide triphosphate hydrolases"/>
    <property type="match status" value="1"/>
</dbReference>
<feature type="domain" description="ABC transporter" evidence="5">
    <location>
        <begin position="30"/>
        <end position="71"/>
    </location>
</feature>
<evidence type="ECO:0000256" key="4">
    <source>
        <dbReference type="ARBA" id="ARBA00022840"/>
    </source>
</evidence>
<dbReference type="InterPro" id="IPR050319">
    <property type="entry name" value="ABC_transp_ATP-bind"/>
</dbReference>
<evidence type="ECO:0000256" key="3">
    <source>
        <dbReference type="ARBA" id="ARBA00022741"/>
    </source>
</evidence>
<accession>A0A656Z7F7</accession>